<accession>A0A8G0LGD8</accession>
<dbReference type="EMBL" id="CP075866">
    <property type="protein sequence ID" value="QYS99215.1"/>
    <property type="molecule type" value="Genomic_DNA"/>
</dbReference>
<evidence type="ECO:0000256" key="1">
    <source>
        <dbReference type="SAM" id="MobiDB-lite"/>
    </source>
</evidence>
<sequence>MGLGRDKSPFGQSKKLFNQIRRKNPRGHSPAVDAQKWNAMKKGASRSRSPPDSQRPSRFLIMKRIQRKDQGMQQKHGPSAESLLSPPWTSHLSSFVKAATCGCKRYERSNDQQWKSS</sequence>
<feature type="compositionally biased region" description="Low complexity" evidence="1">
    <location>
        <begin position="46"/>
        <end position="58"/>
    </location>
</feature>
<proteinExistence type="predicted"/>
<dbReference type="AlphaFoldDB" id="A0A8G0LGD8"/>
<reference evidence="2 3" key="1">
    <citation type="journal article" date="2021" name="BMC Genomics">
        <title>Telomere-to-telomere genome assembly of asparaginase-producing Trichoderma simmonsii.</title>
        <authorList>
            <person name="Chung D."/>
            <person name="Kwon Y.M."/>
            <person name="Yang Y."/>
        </authorList>
    </citation>
    <scope>NUCLEOTIDE SEQUENCE [LARGE SCALE GENOMIC DNA]</scope>
    <source>
        <strain evidence="2 3">GH-Sj1</strain>
    </source>
</reference>
<gene>
    <name evidence="2" type="ORF">H0G86_006362</name>
</gene>
<keyword evidence="3" id="KW-1185">Reference proteome</keyword>
<dbReference type="Proteomes" id="UP000826661">
    <property type="component" value="Chromosome III"/>
</dbReference>
<organism evidence="2 3">
    <name type="scientific">Trichoderma simmonsii</name>
    <dbReference type="NCBI Taxonomy" id="1491479"/>
    <lineage>
        <taxon>Eukaryota</taxon>
        <taxon>Fungi</taxon>
        <taxon>Dikarya</taxon>
        <taxon>Ascomycota</taxon>
        <taxon>Pezizomycotina</taxon>
        <taxon>Sordariomycetes</taxon>
        <taxon>Hypocreomycetidae</taxon>
        <taxon>Hypocreales</taxon>
        <taxon>Hypocreaceae</taxon>
        <taxon>Trichoderma</taxon>
    </lineage>
</organism>
<evidence type="ECO:0000313" key="3">
    <source>
        <dbReference type="Proteomes" id="UP000826661"/>
    </source>
</evidence>
<name>A0A8G0LGD8_9HYPO</name>
<evidence type="ECO:0000313" key="2">
    <source>
        <dbReference type="EMBL" id="QYS99215.1"/>
    </source>
</evidence>
<feature type="region of interest" description="Disordered" evidence="1">
    <location>
        <begin position="1"/>
        <end position="88"/>
    </location>
</feature>
<protein>
    <submittedName>
        <fullName evidence="2">Uncharacterized protein</fullName>
    </submittedName>
</protein>